<dbReference type="PATRIC" id="fig|1317121.7.peg.1134"/>
<evidence type="ECO:0000313" key="2">
    <source>
        <dbReference type="Proteomes" id="UP000036938"/>
    </source>
</evidence>
<sequence>MRIALTGGATGIGASVLRKLAGQGHEVVVFDIAEPADHAQSWICTDISNPDAIDAALAQVEGRFDGLVNNAGLPPRDGLEEAILRVNFLGLRRFLDGMVGRLSDGASVVNVASRAGAAWRDSVDEIKGLMACDHATVAAFVAERGIDPVRAYNLSKEAVIALTLARTEAMVARGLRINSVSPAAVSTGILDDFTAAFGEKVARNIARAGRAGEADEVADVILFLLSPQSHWIKGQDIVIDGGMTAMAMSDALGFGDPA</sequence>
<dbReference type="RefSeq" id="WP_050529519.1">
    <property type="nucleotide sequence ID" value="NZ_AQQZ01000002.1"/>
</dbReference>
<dbReference type="EMBL" id="AQQZ01000002">
    <property type="protein sequence ID" value="KNG94549.1"/>
    <property type="molecule type" value="Genomic_DNA"/>
</dbReference>
<organism evidence="1 2">
    <name type="scientific">Pseudaestuariivita atlantica</name>
    <dbReference type="NCBI Taxonomy" id="1317121"/>
    <lineage>
        <taxon>Bacteria</taxon>
        <taxon>Pseudomonadati</taxon>
        <taxon>Pseudomonadota</taxon>
        <taxon>Alphaproteobacteria</taxon>
        <taxon>Rhodobacterales</taxon>
        <taxon>Paracoccaceae</taxon>
        <taxon>Pseudaestuariivita</taxon>
    </lineage>
</organism>
<comment type="caution">
    <text evidence="1">The sequence shown here is derived from an EMBL/GenBank/DDBJ whole genome shotgun (WGS) entry which is preliminary data.</text>
</comment>
<dbReference type="PRINTS" id="PR00081">
    <property type="entry name" value="GDHRDH"/>
</dbReference>
<evidence type="ECO:0000313" key="1">
    <source>
        <dbReference type="EMBL" id="KNG94549.1"/>
    </source>
</evidence>
<dbReference type="AlphaFoldDB" id="A0A0L1JRX7"/>
<dbReference type="OrthoDB" id="9809287at2"/>
<dbReference type="InterPro" id="IPR002347">
    <property type="entry name" value="SDR_fam"/>
</dbReference>
<dbReference type="PANTHER" id="PTHR43975">
    <property type="entry name" value="ZGC:101858"/>
    <property type="match status" value="1"/>
</dbReference>
<dbReference type="STRING" id="1317121.ATO11_03830"/>
<dbReference type="PANTHER" id="PTHR43975:SF2">
    <property type="entry name" value="EG:BACR7A4.14 PROTEIN-RELATED"/>
    <property type="match status" value="1"/>
</dbReference>
<dbReference type="PRINTS" id="PR00080">
    <property type="entry name" value="SDRFAMILY"/>
</dbReference>
<name>A0A0L1JRX7_9RHOB</name>
<reference evidence="1 2" key="1">
    <citation type="journal article" date="2015" name="Int. J. Syst. Evol. Microbiol.">
        <title>Aestuariivita atlantica sp. nov., isolated from deep sea sediment of the Atlantic Ocean.</title>
        <authorList>
            <person name="Li G."/>
            <person name="Lai Q."/>
            <person name="Du Y."/>
            <person name="Liu X."/>
            <person name="Sun F."/>
            <person name="Shao Z."/>
        </authorList>
    </citation>
    <scope>NUCLEOTIDE SEQUENCE [LARGE SCALE GENOMIC DNA]</scope>
    <source>
        <strain evidence="1 2">22II-S11-z3</strain>
    </source>
</reference>
<accession>A0A0L1JRX7</accession>
<dbReference type="Proteomes" id="UP000036938">
    <property type="component" value="Unassembled WGS sequence"/>
</dbReference>
<dbReference type="InterPro" id="IPR036291">
    <property type="entry name" value="NAD(P)-bd_dom_sf"/>
</dbReference>
<dbReference type="Pfam" id="PF13561">
    <property type="entry name" value="adh_short_C2"/>
    <property type="match status" value="1"/>
</dbReference>
<dbReference type="SUPFAM" id="SSF51735">
    <property type="entry name" value="NAD(P)-binding Rossmann-fold domains"/>
    <property type="match status" value="1"/>
</dbReference>
<proteinExistence type="predicted"/>
<keyword evidence="2" id="KW-1185">Reference proteome</keyword>
<protein>
    <submittedName>
        <fullName evidence="1">3-ketoacyl-ACP reductase</fullName>
    </submittedName>
</protein>
<gene>
    <name evidence="1" type="ORF">ATO11_03830</name>
</gene>
<dbReference type="Gene3D" id="3.40.50.720">
    <property type="entry name" value="NAD(P)-binding Rossmann-like Domain"/>
    <property type="match status" value="1"/>
</dbReference>